<dbReference type="Proteomes" id="UP000015105">
    <property type="component" value="Chromosome 1D"/>
</dbReference>
<evidence type="ECO:0000313" key="3">
    <source>
        <dbReference type="Proteomes" id="UP000015105"/>
    </source>
</evidence>
<feature type="chain" id="PRO_5019060219" description="Knottin scorpion toxin-like domain-containing protein" evidence="1">
    <location>
        <begin position="32"/>
        <end position="91"/>
    </location>
</feature>
<name>A0A453A3F8_AEGTS</name>
<keyword evidence="1" id="KW-0732">Signal</keyword>
<evidence type="ECO:0000313" key="2">
    <source>
        <dbReference type="EnsemblPlants" id="AET1Gv21025500.1"/>
    </source>
</evidence>
<protein>
    <recommendedName>
        <fullName evidence="4">Knottin scorpion toxin-like domain-containing protein</fullName>
    </recommendedName>
</protein>
<reference evidence="2" key="4">
    <citation type="submission" date="2019-03" db="UniProtKB">
        <authorList>
            <consortium name="EnsemblPlants"/>
        </authorList>
    </citation>
    <scope>IDENTIFICATION</scope>
</reference>
<organism evidence="2 3">
    <name type="scientific">Aegilops tauschii subsp. strangulata</name>
    <name type="common">Goatgrass</name>
    <dbReference type="NCBI Taxonomy" id="200361"/>
    <lineage>
        <taxon>Eukaryota</taxon>
        <taxon>Viridiplantae</taxon>
        <taxon>Streptophyta</taxon>
        <taxon>Embryophyta</taxon>
        <taxon>Tracheophyta</taxon>
        <taxon>Spermatophyta</taxon>
        <taxon>Magnoliopsida</taxon>
        <taxon>Liliopsida</taxon>
        <taxon>Poales</taxon>
        <taxon>Poaceae</taxon>
        <taxon>BOP clade</taxon>
        <taxon>Pooideae</taxon>
        <taxon>Triticodae</taxon>
        <taxon>Triticeae</taxon>
        <taxon>Triticinae</taxon>
        <taxon>Aegilops</taxon>
    </lineage>
</organism>
<reference evidence="3" key="2">
    <citation type="journal article" date="2017" name="Nat. Plants">
        <title>The Aegilops tauschii genome reveals multiple impacts of transposons.</title>
        <authorList>
            <person name="Zhao G."/>
            <person name="Zou C."/>
            <person name="Li K."/>
            <person name="Wang K."/>
            <person name="Li T."/>
            <person name="Gao L."/>
            <person name="Zhang X."/>
            <person name="Wang H."/>
            <person name="Yang Z."/>
            <person name="Liu X."/>
            <person name="Jiang W."/>
            <person name="Mao L."/>
            <person name="Kong X."/>
            <person name="Jiao Y."/>
            <person name="Jia J."/>
        </authorList>
    </citation>
    <scope>NUCLEOTIDE SEQUENCE [LARGE SCALE GENOMIC DNA]</scope>
    <source>
        <strain evidence="3">cv. AL8/78</strain>
    </source>
</reference>
<reference evidence="2" key="5">
    <citation type="journal article" date="2021" name="G3 (Bethesda)">
        <title>Aegilops tauschii genome assembly Aet v5.0 features greater sequence contiguity and improved annotation.</title>
        <authorList>
            <person name="Wang L."/>
            <person name="Zhu T."/>
            <person name="Rodriguez J.C."/>
            <person name="Deal K.R."/>
            <person name="Dubcovsky J."/>
            <person name="McGuire P.E."/>
            <person name="Lux T."/>
            <person name="Spannagl M."/>
            <person name="Mayer K.F.X."/>
            <person name="Baldrich P."/>
            <person name="Meyers B.C."/>
            <person name="Huo N."/>
            <person name="Gu Y.Q."/>
            <person name="Zhou H."/>
            <person name="Devos K.M."/>
            <person name="Bennetzen J.L."/>
            <person name="Unver T."/>
            <person name="Budak H."/>
            <person name="Gulick P.J."/>
            <person name="Galiba G."/>
            <person name="Kalapos B."/>
            <person name="Nelson D.R."/>
            <person name="Li P."/>
            <person name="You F.M."/>
            <person name="Luo M.C."/>
            <person name="Dvorak J."/>
        </authorList>
    </citation>
    <scope>NUCLEOTIDE SEQUENCE [LARGE SCALE GENOMIC DNA]</scope>
    <source>
        <strain evidence="2">cv. AL8/78</strain>
    </source>
</reference>
<keyword evidence="3" id="KW-1185">Reference proteome</keyword>
<reference evidence="2" key="3">
    <citation type="journal article" date="2017" name="Nature">
        <title>Genome sequence of the progenitor of the wheat D genome Aegilops tauschii.</title>
        <authorList>
            <person name="Luo M.C."/>
            <person name="Gu Y.Q."/>
            <person name="Puiu D."/>
            <person name="Wang H."/>
            <person name="Twardziok S.O."/>
            <person name="Deal K.R."/>
            <person name="Huo N."/>
            <person name="Zhu T."/>
            <person name="Wang L."/>
            <person name="Wang Y."/>
            <person name="McGuire P.E."/>
            <person name="Liu S."/>
            <person name="Long H."/>
            <person name="Ramasamy R.K."/>
            <person name="Rodriguez J.C."/>
            <person name="Van S.L."/>
            <person name="Yuan L."/>
            <person name="Wang Z."/>
            <person name="Xia Z."/>
            <person name="Xiao L."/>
            <person name="Anderson O.D."/>
            <person name="Ouyang S."/>
            <person name="Liang Y."/>
            <person name="Zimin A.V."/>
            <person name="Pertea G."/>
            <person name="Qi P."/>
            <person name="Bennetzen J.L."/>
            <person name="Dai X."/>
            <person name="Dawson M.W."/>
            <person name="Muller H.G."/>
            <person name="Kugler K."/>
            <person name="Rivarola-Duarte L."/>
            <person name="Spannagl M."/>
            <person name="Mayer K.F.X."/>
            <person name="Lu F.H."/>
            <person name="Bevan M.W."/>
            <person name="Leroy P."/>
            <person name="Li P."/>
            <person name="You F.M."/>
            <person name="Sun Q."/>
            <person name="Liu Z."/>
            <person name="Lyons E."/>
            <person name="Wicker T."/>
            <person name="Salzberg S.L."/>
            <person name="Devos K.M."/>
            <person name="Dvorak J."/>
        </authorList>
    </citation>
    <scope>NUCLEOTIDE SEQUENCE [LARGE SCALE GENOMIC DNA]</scope>
    <source>
        <strain evidence="2">cv. AL8/78</strain>
    </source>
</reference>
<feature type="signal peptide" evidence="1">
    <location>
        <begin position="1"/>
        <end position="31"/>
    </location>
</feature>
<evidence type="ECO:0008006" key="4">
    <source>
        <dbReference type="Google" id="ProtNLM"/>
    </source>
</evidence>
<dbReference type="AlphaFoldDB" id="A0A453A3F8"/>
<proteinExistence type="predicted"/>
<dbReference type="Gramene" id="AET1Gv21025500.1">
    <property type="protein sequence ID" value="AET1Gv21025500.1"/>
    <property type="gene ID" value="AET1Gv21025500"/>
</dbReference>
<sequence length="91" mass="10188">WVLMAVFRNNVAVAVWLGALMLMATLSASEGNPAFIGCFEVHQNCFPDDCQKRCEDDLGKDTLSECERDHGVLQPYPGLQCCCYRKDGTRK</sequence>
<accession>A0A453A3F8</accession>
<reference evidence="3" key="1">
    <citation type="journal article" date="2014" name="Science">
        <title>Ancient hybridizations among the ancestral genomes of bread wheat.</title>
        <authorList>
            <consortium name="International Wheat Genome Sequencing Consortium,"/>
            <person name="Marcussen T."/>
            <person name="Sandve S.R."/>
            <person name="Heier L."/>
            <person name="Spannagl M."/>
            <person name="Pfeifer M."/>
            <person name="Jakobsen K.S."/>
            <person name="Wulff B.B."/>
            <person name="Steuernagel B."/>
            <person name="Mayer K.F."/>
            <person name="Olsen O.A."/>
        </authorList>
    </citation>
    <scope>NUCLEOTIDE SEQUENCE [LARGE SCALE GENOMIC DNA]</scope>
    <source>
        <strain evidence="3">cv. AL8/78</strain>
    </source>
</reference>
<dbReference type="EnsemblPlants" id="AET1Gv21025500.1">
    <property type="protein sequence ID" value="AET1Gv21025500.1"/>
    <property type="gene ID" value="AET1Gv21025500"/>
</dbReference>
<evidence type="ECO:0000256" key="1">
    <source>
        <dbReference type="SAM" id="SignalP"/>
    </source>
</evidence>